<feature type="transmembrane region" description="Helical" evidence="8">
    <location>
        <begin position="174"/>
        <end position="191"/>
    </location>
</feature>
<evidence type="ECO:0000259" key="10">
    <source>
        <dbReference type="PROSITE" id="PS50929"/>
    </source>
</evidence>
<feature type="region of interest" description="Disordered" evidence="7">
    <location>
        <begin position="1"/>
        <end position="23"/>
    </location>
</feature>
<dbReference type="Gene3D" id="3.40.50.300">
    <property type="entry name" value="P-loop containing nucleotide triphosphate hydrolases"/>
    <property type="match status" value="1"/>
</dbReference>
<dbReference type="SMART" id="SM00382">
    <property type="entry name" value="AAA"/>
    <property type="match status" value="1"/>
</dbReference>
<dbReference type="PANTHER" id="PTHR43394:SF1">
    <property type="entry name" value="ATP-BINDING CASSETTE SUB-FAMILY B MEMBER 10, MITOCHONDRIAL"/>
    <property type="match status" value="1"/>
</dbReference>
<proteinExistence type="predicted"/>
<evidence type="ECO:0000256" key="7">
    <source>
        <dbReference type="SAM" id="MobiDB-lite"/>
    </source>
</evidence>
<reference evidence="11 12" key="1">
    <citation type="submission" date="2018-12" db="EMBL/GenBank/DDBJ databases">
        <title>Glycomyces sp. YIM 121974 draft genome.</title>
        <authorList>
            <person name="Li Q."/>
        </authorList>
    </citation>
    <scope>NUCLEOTIDE SEQUENCE [LARGE SCALE GENOMIC DNA]</scope>
    <source>
        <strain evidence="11 12">YIM 121974</strain>
    </source>
</reference>
<dbReference type="Pfam" id="PF00664">
    <property type="entry name" value="ABC_membrane"/>
    <property type="match status" value="1"/>
</dbReference>
<dbReference type="Pfam" id="PF00005">
    <property type="entry name" value="ABC_tran"/>
    <property type="match status" value="1"/>
</dbReference>
<feature type="domain" description="ABC transmembrane type-1" evidence="10">
    <location>
        <begin position="39"/>
        <end position="314"/>
    </location>
</feature>
<evidence type="ECO:0000313" key="11">
    <source>
        <dbReference type="EMBL" id="RRR98553.1"/>
    </source>
</evidence>
<gene>
    <name evidence="11" type="ORF">EIW28_16900</name>
</gene>
<dbReference type="GO" id="GO:0005886">
    <property type="term" value="C:plasma membrane"/>
    <property type="evidence" value="ECO:0007669"/>
    <property type="project" value="UniProtKB-SubCell"/>
</dbReference>
<dbReference type="InterPro" id="IPR036640">
    <property type="entry name" value="ABC1_TM_sf"/>
</dbReference>
<dbReference type="InterPro" id="IPR027417">
    <property type="entry name" value="P-loop_NTPase"/>
</dbReference>
<evidence type="ECO:0000313" key="12">
    <source>
        <dbReference type="Proteomes" id="UP000277256"/>
    </source>
</evidence>
<dbReference type="SUPFAM" id="SSF90123">
    <property type="entry name" value="ABC transporter transmembrane region"/>
    <property type="match status" value="1"/>
</dbReference>
<evidence type="ECO:0000256" key="2">
    <source>
        <dbReference type="ARBA" id="ARBA00022692"/>
    </source>
</evidence>
<keyword evidence="12" id="KW-1185">Reference proteome</keyword>
<protein>
    <submittedName>
        <fullName evidence="11">ABC transporter ATP-binding protein</fullName>
    </submittedName>
</protein>
<feature type="domain" description="ABC transporter" evidence="9">
    <location>
        <begin position="345"/>
        <end position="568"/>
    </location>
</feature>
<dbReference type="PROSITE" id="PS50893">
    <property type="entry name" value="ABC_TRANSPORTER_2"/>
    <property type="match status" value="1"/>
</dbReference>
<keyword evidence="5 8" id="KW-1133">Transmembrane helix</keyword>
<evidence type="ECO:0000259" key="9">
    <source>
        <dbReference type="PROSITE" id="PS50893"/>
    </source>
</evidence>
<organism evidence="11 12">
    <name type="scientific">Glycomyces terrestris</name>
    <dbReference type="NCBI Taxonomy" id="2493553"/>
    <lineage>
        <taxon>Bacteria</taxon>
        <taxon>Bacillati</taxon>
        <taxon>Actinomycetota</taxon>
        <taxon>Actinomycetes</taxon>
        <taxon>Glycomycetales</taxon>
        <taxon>Glycomycetaceae</taxon>
        <taxon>Glycomyces</taxon>
    </lineage>
</organism>
<dbReference type="PROSITE" id="PS00211">
    <property type="entry name" value="ABC_TRANSPORTER_1"/>
    <property type="match status" value="1"/>
</dbReference>
<dbReference type="PANTHER" id="PTHR43394">
    <property type="entry name" value="ATP-DEPENDENT PERMEASE MDL1, MITOCHONDRIAL"/>
    <property type="match status" value="1"/>
</dbReference>
<dbReference type="GO" id="GO:0015421">
    <property type="term" value="F:ABC-type oligopeptide transporter activity"/>
    <property type="evidence" value="ECO:0007669"/>
    <property type="project" value="TreeGrafter"/>
</dbReference>
<keyword evidence="4 11" id="KW-0067">ATP-binding</keyword>
<accession>A0A426UWH9</accession>
<evidence type="ECO:0000256" key="6">
    <source>
        <dbReference type="ARBA" id="ARBA00023136"/>
    </source>
</evidence>
<dbReference type="GO" id="GO:0005524">
    <property type="term" value="F:ATP binding"/>
    <property type="evidence" value="ECO:0007669"/>
    <property type="project" value="UniProtKB-KW"/>
</dbReference>
<dbReference type="AlphaFoldDB" id="A0A426UWH9"/>
<dbReference type="Proteomes" id="UP000277256">
    <property type="component" value="Unassembled WGS sequence"/>
</dbReference>
<dbReference type="OrthoDB" id="9806127at2"/>
<evidence type="ECO:0000256" key="4">
    <source>
        <dbReference type="ARBA" id="ARBA00022840"/>
    </source>
</evidence>
<evidence type="ECO:0000256" key="1">
    <source>
        <dbReference type="ARBA" id="ARBA00004651"/>
    </source>
</evidence>
<feature type="transmembrane region" description="Helical" evidence="8">
    <location>
        <begin position="148"/>
        <end position="168"/>
    </location>
</feature>
<dbReference type="InterPro" id="IPR011527">
    <property type="entry name" value="ABC1_TM_dom"/>
</dbReference>
<keyword evidence="3" id="KW-0547">Nucleotide-binding</keyword>
<dbReference type="PROSITE" id="PS50929">
    <property type="entry name" value="ABC_TM1F"/>
    <property type="match status" value="1"/>
</dbReference>
<comment type="subcellular location">
    <subcellularLocation>
        <location evidence="1">Cell membrane</location>
        <topology evidence="1">Multi-pass membrane protein</topology>
    </subcellularLocation>
</comment>
<feature type="transmembrane region" description="Helical" evidence="8">
    <location>
        <begin position="260"/>
        <end position="280"/>
    </location>
</feature>
<dbReference type="InterPro" id="IPR039421">
    <property type="entry name" value="Type_1_exporter"/>
</dbReference>
<keyword evidence="2 8" id="KW-0812">Transmembrane</keyword>
<dbReference type="InterPro" id="IPR003593">
    <property type="entry name" value="AAA+_ATPase"/>
</dbReference>
<dbReference type="Gene3D" id="1.20.1560.10">
    <property type="entry name" value="ABC transporter type 1, transmembrane domain"/>
    <property type="match status" value="1"/>
</dbReference>
<feature type="transmembrane region" description="Helical" evidence="8">
    <location>
        <begin position="35"/>
        <end position="59"/>
    </location>
</feature>
<evidence type="ECO:0000256" key="3">
    <source>
        <dbReference type="ARBA" id="ARBA00022741"/>
    </source>
</evidence>
<dbReference type="GO" id="GO:0016887">
    <property type="term" value="F:ATP hydrolysis activity"/>
    <property type="evidence" value="ECO:0007669"/>
    <property type="project" value="InterPro"/>
</dbReference>
<feature type="transmembrane region" description="Helical" evidence="8">
    <location>
        <begin position="292"/>
        <end position="313"/>
    </location>
</feature>
<dbReference type="SUPFAM" id="SSF52540">
    <property type="entry name" value="P-loop containing nucleoside triphosphate hydrolases"/>
    <property type="match status" value="1"/>
</dbReference>
<dbReference type="InterPro" id="IPR003439">
    <property type="entry name" value="ABC_transporter-like_ATP-bd"/>
</dbReference>
<comment type="caution">
    <text evidence="11">The sequence shown here is derived from an EMBL/GenBank/DDBJ whole genome shotgun (WGS) entry which is preliminary data.</text>
</comment>
<dbReference type="InterPro" id="IPR017871">
    <property type="entry name" value="ABC_transporter-like_CS"/>
</dbReference>
<dbReference type="EMBL" id="RSEB01000004">
    <property type="protein sequence ID" value="RRR98553.1"/>
    <property type="molecule type" value="Genomic_DNA"/>
</dbReference>
<evidence type="ECO:0000256" key="5">
    <source>
        <dbReference type="ARBA" id="ARBA00022989"/>
    </source>
</evidence>
<sequence length="569" mass="58021">MTRELTAGPATSVARQTDPSPDPLTFGTAVRQARAWLPLIGAASLLGSLGMLALPLALAAAVDAVASGRDATGPVALATGLVVLGVLCDLAESWAETACAATTSARLRTGLVRRVLAAPHQVGRFDTGDLVARISAGAADAAHAGPSAVSAAAAVLPPIGSLVILIWLDWRLAAAFGVGLALVAVVLRLFAKQTATAALRYQEAQGQMAARLTEALEGSRTIAAAGTFGTEIRRVLAGLPDLSRYGRATWKALSAAGSRAAIAGPLATVGVLTVAGFLVSTGDLTPGELLAAGQYAMLGAGLGSLTGVVAALARAKAAVGRLAEVHDLSAMSYGTDHLPAGGGRLEFQAVSVSHESTPLLRDVSVTIPGGALAAVVGVSGSGKSILAETAVRLRDPDSGTVTLDGRPLPSLSRMELRRATGLAPARPALAGATLADAMGPGRPRPQVLAAARAVGAHDFATRLPATYDTPLPDIPMSGGEAQRIGLARAWHADRLLVLDDATSSLDLLSARRIEEALAATGRTRLVVTYDAALAARADLVIWLHDGRVRDTGTHEALWADPDYRAVFAQ</sequence>
<name>A0A426UWH9_9ACTN</name>
<keyword evidence="6 8" id="KW-0472">Membrane</keyword>
<evidence type="ECO:0000256" key="8">
    <source>
        <dbReference type="SAM" id="Phobius"/>
    </source>
</evidence>